<dbReference type="CDD" id="cd03110">
    <property type="entry name" value="SIMIBI_bact_arch"/>
    <property type="match status" value="1"/>
</dbReference>
<protein>
    <submittedName>
        <fullName evidence="5">(4Fe-4S)-binding protein</fullName>
    </submittedName>
</protein>
<dbReference type="Proteomes" id="UP000323521">
    <property type="component" value="Chromosome"/>
</dbReference>
<dbReference type="Gene3D" id="3.30.70.20">
    <property type="match status" value="1"/>
</dbReference>
<feature type="domain" description="4Fe-4S ferredoxin-type" evidence="4">
    <location>
        <begin position="74"/>
        <end position="98"/>
    </location>
</feature>
<keyword evidence="3" id="KW-0411">Iron-sulfur</keyword>
<proteinExistence type="predicted"/>
<dbReference type="PROSITE" id="PS51379">
    <property type="entry name" value="4FE4S_FER_2"/>
    <property type="match status" value="2"/>
</dbReference>
<dbReference type="InterPro" id="IPR027417">
    <property type="entry name" value="P-loop_NTPase"/>
</dbReference>
<dbReference type="GO" id="GO:0046872">
    <property type="term" value="F:metal ion binding"/>
    <property type="evidence" value="ECO:0007669"/>
    <property type="project" value="UniProtKB-KW"/>
</dbReference>
<feature type="domain" description="4Fe-4S ferredoxin-type" evidence="4">
    <location>
        <begin position="99"/>
        <end position="128"/>
    </location>
</feature>
<dbReference type="AlphaFoldDB" id="A0A3G1KYH0"/>
<evidence type="ECO:0000313" key="6">
    <source>
        <dbReference type="Proteomes" id="UP000323521"/>
    </source>
</evidence>
<dbReference type="PANTHER" id="PTHR43534:SF1">
    <property type="entry name" value="4FE-4S CLUSTER CONTAINING PARA FAMILY ATPASE PROTEIN"/>
    <property type="match status" value="1"/>
</dbReference>
<dbReference type="InterPro" id="IPR002586">
    <property type="entry name" value="CobQ/CobB/MinD/ParA_Nub-bd_dom"/>
</dbReference>
<evidence type="ECO:0000256" key="2">
    <source>
        <dbReference type="ARBA" id="ARBA00023004"/>
    </source>
</evidence>
<dbReference type="Gene3D" id="3.40.50.300">
    <property type="entry name" value="P-loop containing nucleotide triphosphate hydrolases"/>
    <property type="match status" value="1"/>
</dbReference>
<reference evidence="5 6" key="1">
    <citation type="submission" date="2016-10" db="EMBL/GenBank/DDBJ databases">
        <title>Complete Genome Sequence of Peptococcaceae strain DCMF.</title>
        <authorList>
            <person name="Edwards R.J."/>
            <person name="Holland S.I."/>
            <person name="Deshpande N.P."/>
            <person name="Wong Y.K."/>
            <person name="Ertan H."/>
            <person name="Manefield M."/>
            <person name="Russell T.L."/>
            <person name="Lee M.J."/>
        </authorList>
    </citation>
    <scope>NUCLEOTIDE SEQUENCE [LARGE SCALE GENOMIC DNA]</scope>
    <source>
        <strain evidence="5 6">DCMF</strain>
    </source>
</reference>
<dbReference type="Pfam" id="PF00037">
    <property type="entry name" value="Fer4"/>
    <property type="match status" value="1"/>
</dbReference>
<dbReference type="PROSITE" id="PS00198">
    <property type="entry name" value="4FE4S_FER_1"/>
    <property type="match status" value="1"/>
</dbReference>
<dbReference type="InterPro" id="IPR017896">
    <property type="entry name" value="4Fe4S_Fe-S-bd"/>
</dbReference>
<dbReference type="KEGG" id="fwa:DCMF_24735"/>
<evidence type="ECO:0000256" key="3">
    <source>
        <dbReference type="ARBA" id="ARBA00023014"/>
    </source>
</evidence>
<dbReference type="SUPFAM" id="SSF54862">
    <property type="entry name" value="4Fe-4S ferredoxins"/>
    <property type="match status" value="1"/>
</dbReference>
<dbReference type="EMBL" id="CP017634">
    <property type="protein sequence ID" value="ATW27534.1"/>
    <property type="molecule type" value="Genomic_DNA"/>
</dbReference>
<gene>
    <name evidence="5" type="ORF">DCMF_24735</name>
</gene>
<keyword evidence="6" id="KW-1185">Reference proteome</keyword>
<keyword evidence="1" id="KW-0479">Metal-binding</keyword>
<dbReference type="PANTHER" id="PTHR43534">
    <property type="entry name" value="MIND SUPERFAMILY P-LOOP ATPASE CONTAINING AN INSERTED FERREDOXIN DOMAIN"/>
    <property type="match status" value="1"/>
</dbReference>
<evidence type="ECO:0000256" key="1">
    <source>
        <dbReference type="ARBA" id="ARBA00022723"/>
    </source>
</evidence>
<accession>A0A3G1KYH0</accession>
<dbReference type="InterPro" id="IPR017900">
    <property type="entry name" value="4Fe4S_Fe_S_CS"/>
</dbReference>
<evidence type="ECO:0000313" key="5">
    <source>
        <dbReference type="EMBL" id="ATW27534.1"/>
    </source>
</evidence>
<dbReference type="GO" id="GO:0051536">
    <property type="term" value="F:iron-sulfur cluster binding"/>
    <property type="evidence" value="ECO:0007669"/>
    <property type="project" value="UniProtKB-KW"/>
</dbReference>
<sequence>MDPFSGDSRDSEGGGQVQLIILSGKGGTGKTTVAASFAYLHEKSIKVDCDVEAPNLHMILRGTRVEENPFFGAKTAKIDPESCMRCGACARVCRFDAIADFQVDGLKCEGCAACTVVCPYQAVSLQEEATGKTIITRTEQGILSHAEMEIGAEGSGKLVTEVRKNAGRYGNNQEMILLDGSPGVGCPVMASITGCDAALIVVEPTQSGRADFLRLLELIRFFRVKPFVCVNKYDLNEPVTREIERVCRAEKVPVIGEIPFDPLVKQAVNELKPVVLFPESVAGKQIIMIWNRLKMKLKEENLQ</sequence>
<organism evidence="5 6">
    <name type="scientific">Formimonas warabiya</name>
    <dbReference type="NCBI Taxonomy" id="1761012"/>
    <lineage>
        <taxon>Bacteria</taxon>
        <taxon>Bacillati</taxon>
        <taxon>Bacillota</taxon>
        <taxon>Clostridia</taxon>
        <taxon>Eubacteriales</taxon>
        <taxon>Peptococcaceae</taxon>
        <taxon>Candidatus Formimonas</taxon>
    </lineage>
</organism>
<dbReference type="Pfam" id="PF01656">
    <property type="entry name" value="CbiA"/>
    <property type="match status" value="1"/>
</dbReference>
<dbReference type="SUPFAM" id="SSF52540">
    <property type="entry name" value="P-loop containing nucleoside triphosphate hydrolases"/>
    <property type="match status" value="1"/>
</dbReference>
<evidence type="ECO:0000259" key="4">
    <source>
        <dbReference type="PROSITE" id="PS51379"/>
    </source>
</evidence>
<name>A0A3G1KYH0_FORW1</name>
<keyword evidence="2" id="KW-0408">Iron</keyword>